<keyword evidence="3" id="KW-1185">Reference proteome</keyword>
<evidence type="ECO:0000256" key="1">
    <source>
        <dbReference type="SAM" id="MobiDB-lite"/>
    </source>
</evidence>
<evidence type="ECO:0000313" key="3">
    <source>
        <dbReference type="Proteomes" id="UP001168821"/>
    </source>
</evidence>
<feature type="region of interest" description="Disordered" evidence="1">
    <location>
        <begin position="1"/>
        <end position="24"/>
    </location>
</feature>
<accession>A0AA38I3U0</accession>
<dbReference type="EMBL" id="JALNTZ010000007">
    <property type="protein sequence ID" value="KAJ3646049.1"/>
    <property type="molecule type" value="Genomic_DNA"/>
</dbReference>
<organism evidence="2 3">
    <name type="scientific">Zophobas morio</name>
    <dbReference type="NCBI Taxonomy" id="2755281"/>
    <lineage>
        <taxon>Eukaryota</taxon>
        <taxon>Metazoa</taxon>
        <taxon>Ecdysozoa</taxon>
        <taxon>Arthropoda</taxon>
        <taxon>Hexapoda</taxon>
        <taxon>Insecta</taxon>
        <taxon>Pterygota</taxon>
        <taxon>Neoptera</taxon>
        <taxon>Endopterygota</taxon>
        <taxon>Coleoptera</taxon>
        <taxon>Polyphaga</taxon>
        <taxon>Cucujiformia</taxon>
        <taxon>Tenebrionidae</taxon>
        <taxon>Zophobas</taxon>
    </lineage>
</organism>
<protein>
    <submittedName>
        <fullName evidence="2">Uncharacterized protein</fullName>
    </submittedName>
</protein>
<dbReference type="Proteomes" id="UP001168821">
    <property type="component" value="Unassembled WGS sequence"/>
</dbReference>
<reference evidence="2" key="1">
    <citation type="journal article" date="2023" name="G3 (Bethesda)">
        <title>Whole genome assemblies of Zophobas morio and Tenebrio molitor.</title>
        <authorList>
            <person name="Kaur S."/>
            <person name="Stinson S.A."/>
            <person name="diCenzo G.C."/>
        </authorList>
    </citation>
    <scope>NUCLEOTIDE SEQUENCE</scope>
    <source>
        <strain evidence="2">QUZm001</strain>
    </source>
</reference>
<name>A0AA38I3U0_9CUCU</name>
<sequence length="125" mass="14698">MITGVDLMDGKITTENEENKNNEENKEFVWENTEEHINVNMSNSYNKFHKTQEPVEEVNRKNEQTDDHSLENRLKETDNKTDDSVIINTEEAINVNIDENCNNINKTKQHVRYINTNEKTDNTKI</sequence>
<evidence type="ECO:0000313" key="2">
    <source>
        <dbReference type="EMBL" id="KAJ3646049.1"/>
    </source>
</evidence>
<dbReference type="AlphaFoldDB" id="A0AA38I3U0"/>
<feature type="compositionally biased region" description="Basic and acidic residues" evidence="1">
    <location>
        <begin position="8"/>
        <end position="24"/>
    </location>
</feature>
<gene>
    <name evidence="2" type="ORF">Zmor_023660</name>
</gene>
<feature type="region of interest" description="Disordered" evidence="1">
    <location>
        <begin position="51"/>
        <end position="77"/>
    </location>
</feature>
<comment type="caution">
    <text evidence="2">The sequence shown here is derived from an EMBL/GenBank/DDBJ whole genome shotgun (WGS) entry which is preliminary data.</text>
</comment>
<proteinExistence type="predicted"/>